<feature type="domain" description="Metallo-beta-lactamase" evidence="7">
    <location>
        <begin position="541"/>
        <end position="729"/>
    </location>
</feature>
<feature type="transmembrane region" description="Helical" evidence="6">
    <location>
        <begin position="309"/>
        <end position="326"/>
    </location>
</feature>
<dbReference type="InterPro" id="IPR001279">
    <property type="entry name" value="Metallo-B-lactamas"/>
</dbReference>
<evidence type="ECO:0000259" key="7">
    <source>
        <dbReference type="SMART" id="SM00849"/>
    </source>
</evidence>
<feature type="transmembrane region" description="Helical" evidence="6">
    <location>
        <begin position="12"/>
        <end position="31"/>
    </location>
</feature>
<dbReference type="Pfam" id="PF00753">
    <property type="entry name" value="Lactamase_B"/>
    <property type="match status" value="1"/>
</dbReference>
<keyword evidence="9" id="KW-1185">Reference proteome</keyword>
<feature type="transmembrane region" description="Helical" evidence="6">
    <location>
        <begin position="37"/>
        <end position="56"/>
    </location>
</feature>
<proteinExistence type="predicted"/>
<feature type="transmembrane region" description="Helical" evidence="6">
    <location>
        <begin position="414"/>
        <end position="434"/>
    </location>
</feature>
<sequence length="781" mass="79513">MSEGQTFPERPALPLAFLLFVALFAGARAVLWGGDGALPWTLAVAMPGVILSAARWRRGRRAFGLVLASAALGVGAALGWATSCSLSAATDTLAHTPVSTLRFRTEGASAPGTYSWRTTAAAYQEGRRLGTVWLATDHALEEGATVTGIGTFAAVSDDEFGRSARARGMLGTVRLARVSTDGANGLAGALTAARRSLLGVLDLEDPGHALAAGMVLGDKTALKSLGVADDFSGAGMAHLTAVSGTHVALVTGLLAGIVGRLKMAREAKGALTLSVAALYVLLCGAPVSALRAWGMSAAAFGSSLVVRRASPLTALGVVGLLIVAWDPCVTGDLGFSLSASCVTALCLVGPWAQGWVERLLPAPTFRRVPTPWRRRVVSLWREVCSSAASSLACSVASAPLCAGAFGSLAVLGPVANVLAAPFIGPFMTLALAALALGRVPVVGESLLGALSVLGRLLCTIASTVASSPLATVAVSLAEPWPLVLTALLLVAVWTWWPRPNGLLRRRFTVLWIAGAAGVMAGVALLAAVLAPPSVTVLDVGQGDAILIRDGLHAVLVDTGPDEAVASAVARAGIRSVDAVVLTHQHDDHVDGLAALPGCCAVGSLVVGSGVAENLTGDVRMARDRLGAELVELSAGDTVAVGSWTLRVVWPQGPRDGSENEDSLCLTLERNGRVWGLLTGDAESDSLAEFIGKLPALAFLKVGHHGSSVAVTPEQAAALAPTVAVASAGEGNPYGHPAGECVTALESAGSVFLCTKDVGDVCVLPDGPAVRVRTAGGAMPYD</sequence>
<feature type="transmembrane region" description="Helical" evidence="6">
    <location>
        <begin position="508"/>
        <end position="530"/>
    </location>
</feature>
<keyword evidence="2" id="KW-1003">Cell membrane</keyword>
<feature type="transmembrane region" description="Helical" evidence="6">
    <location>
        <begin position="333"/>
        <end position="352"/>
    </location>
</feature>
<evidence type="ECO:0000256" key="1">
    <source>
        <dbReference type="ARBA" id="ARBA00004651"/>
    </source>
</evidence>
<evidence type="ECO:0000256" key="2">
    <source>
        <dbReference type="ARBA" id="ARBA00022475"/>
    </source>
</evidence>
<evidence type="ECO:0000256" key="6">
    <source>
        <dbReference type="SAM" id="Phobius"/>
    </source>
</evidence>
<dbReference type="PANTHER" id="PTHR30619">
    <property type="entry name" value="DNA INTERNALIZATION/COMPETENCE PROTEIN COMEC/REC2"/>
    <property type="match status" value="1"/>
</dbReference>
<reference evidence="8" key="1">
    <citation type="submission" date="2023-05" db="EMBL/GenBank/DDBJ databases">
        <title>[olsenella] sp. nov., isolated from a pig farm feces dump.</title>
        <authorList>
            <person name="Chang Y.-H."/>
        </authorList>
    </citation>
    <scope>NUCLEOTIDE SEQUENCE</scope>
    <source>
        <strain evidence="8">YH-ols2217</strain>
    </source>
</reference>
<accession>A0ABT6ZJC3</accession>
<keyword evidence="4 6" id="KW-1133">Transmembrane helix</keyword>
<dbReference type="NCBIfam" id="TIGR00360">
    <property type="entry name" value="ComEC_N-term"/>
    <property type="match status" value="1"/>
</dbReference>
<evidence type="ECO:0000313" key="8">
    <source>
        <dbReference type="EMBL" id="MDJ1128904.1"/>
    </source>
</evidence>
<dbReference type="SMART" id="SM00849">
    <property type="entry name" value="Lactamase_B"/>
    <property type="match status" value="1"/>
</dbReference>
<keyword evidence="5 6" id="KW-0472">Membrane</keyword>
<evidence type="ECO:0000256" key="3">
    <source>
        <dbReference type="ARBA" id="ARBA00022692"/>
    </source>
</evidence>
<keyword evidence="3 6" id="KW-0812">Transmembrane</keyword>
<evidence type="ECO:0000256" key="5">
    <source>
        <dbReference type="ARBA" id="ARBA00023136"/>
    </source>
</evidence>
<dbReference type="InterPro" id="IPR052159">
    <property type="entry name" value="Competence_DNA_uptake"/>
</dbReference>
<dbReference type="InterPro" id="IPR036866">
    <property type="entry name" value="RibonucZ/Hydroxyglut_hydro"/>
</dbReference>
<dbReference type="SUPFAM" id="SSF56281">
    <property type="entry name" value="Metallo-hydrolase/oxidoreductase"/>
    <property type="match status" value="1"/>
</dbReference>
<evidence type="ECO:0000313" key="9">
    <source>
        <dbReference type="Proteomes" id="UP001431693"/>
    </source>
</evidence>
<organism evidence="8 9">
    <name type="scientific">Kribbibacterium absianum</name>
    <dbReference type="NCBI Taxonomy" id="3044210"/>
    <lineage>
        <taxon>Bacteria</taxon>
        <taxon>Bacillati</taxon>
        <taxon>Actinomycetota</taxon>
        <taxon>Coriobacteriia</taxon>
        <taxon>Coriobacteriales</taxon>
        <taxon>Kribbibacteriaceae</taxon>
        <taxon>Kribbibacterium</taxon>
    </lineage>
</organism>
<feature type="transmembrane region" description="Helical" evidence="6">
    <location>
        <begin position="479"/>
        <end position="496"/>
    </location>
</feature>
<dbReference type="Proteomes" id="UP001431693">
    <property type="component" value="Unassembled WGS sequence"/>
</dbReference>
<gene>
    <name evidence="8" type="ORF">QJ043_02250</name>
</gene>
<dbReference type="Pfam" id="PF03772">
    <property type="entry name" value="Competence"/>
    <property type="match status" value="1"/>
</dbReference>
<dbReference type="CDD" id="cd07731">
    <property type="entry name" value="ComA-like_MBL-fold"/>
    <property type="match status" value="1"/>
</dbReference>
<dbReference type="InterPro" id="IPR004477">
    <property type="entry name" value="ComEC_N"/>
</dbReference>
<dbReference type="InterPro" id="IPR035681">
    <property type="entry name" value="ComA-like_MBL"/>
</dbReference>
<feature type="transmembrane region" description="Helical" evidence="6">
    <location>
        <begin position="63"/>
        <end position="81"/>
    </location>
</feature>
<protein>
    <submittedName>
        <fullName evidence="8">ComEC/Rec2 family competence protein</fullName>
    </submittedName>
</protein>
<dbReference type="PANTHER" id="PTHR30619:SF7">
    <property type="entry name" value="BETA-LACTAMASE DOMAIN PROTEIN"/>
    <property type="match status" value="1"/>
</dbReference>
<feature type="transmembrane region" description="Helical" evidence="6">
    <location>
        <begin position="446"/>
        <end position="467"/>
    </location>
</feature>
<dbReference type="Gene3D" id="3.60.15.10">
    <property type="entry name" value="Ribonuclease Z/Hydroxyacylglutathione hydrolase-like"/>
    <property type="match status" value="1"/>
</dbReference>
<comment type="subcellular location">
    <subcellularLocation>
        <location evidence="1">Cell membrane</location>
        <topology evidence="1">Multi-pass membrane protein</topology>
    </subcellularLocation>
</comment>
<feature type="transmembrane region" description="Helical" evidence="6">
    <location>
        <begin position="236"/>
        <end position="258"/>
    </location>
</feature>
<comment type="caution">
    <text evidence="8">The sequence shown here is derived from an EMBL/GenBank/DDBJ whole genome shotgun (WGS) entry which is preliminary data.</text>
</comment>
<evidence type="ECO:0000256" key="4">
    <source>
        <dbReference type="ARBA" id="ARBA00022989"/>
    </source>
</evidence>
<dbReference type="EMBL" id="JASJEX010000001">
    <property type="protein sequence ID" value="MDJ1128904.1"/>
    <property type="molecule type" value="Genomic_DNA"/>
</dbReference>
<dbReference type="RefSeq" id="WP_283712541.1">
    <property type="nucleotide sequence ID" value="NZ_JASJEW010000001.1"/>
</dbReference>
<feature type="transmembrane region" description="Helical" evidence="6">
    <location>
        <begin position="270"/>
        <end position="289"/>
    </location>
</feature>
<name>A0ABT6ZJC3_9ACTN</name>